<sequence>MTPASTWSTAQAMNPTAPRLQWEQLPTAVRAAVQERAGEVRRAETISAGLNTAFTARLHTDTGLVFAKGTHSARAAAQRREAFINPHAYPIAPRLLWEIDIAGWHVLGFEHLEGRPADLSPHSTDLPAVAALLAHLTELPPPPTGCRRIEDRWADAAEQIASDPALLAGDHLLHTDLNPNNIIITEHGARLVDWTWPTLGAPWIDTACTALWLIAEGHPPVTAETWAASNPTWTTATPQALDTFTAVNAALWTEIAANDPRPWKLRMRDAATTWAQYRARS</sequence>
<dbReference type="Gene3D" id="3.90.1200.10">
    <property type="match status" value="1"/>
</dbReference>
<dbReference type="Proteomes" id="UP001501624">
    <property type="component" value="Unassembled WGS sequence"/>
</dbReference>
<keyword evidence="2" id="KW-1185">Reference proteome</keyword>
<evidence type="ECO:0000313" key="2">
    <source>
        <dbReference type="Proteomes" id="UP001501624"/>
    </source>
</evidence>
<name>A0ABP7JQ14_9PSEU</name>
<reference evidence="2" key="1">
    <citation type="journal article" date="2019" name="Int. J. Syst. Evol. Microbiol.">
        <title>The Global Catalogue of Microorganisms (GCM) 10K type strain sequencing project: providing services to taxonomists for standard genome sequencing and annotation.</title>
        <authorList>
            <consortium name="The Broad Institute Genomics Platform"/>
            <consortium name="The Broad Institute Genome Sequencing Center for Infectious Disease"/>
            <person name="Wu L."/>
            <person name="Ma J."/>
        </authorList>
    </citation>
    <scope>NUCLEOTIDE SEQUENCE [LARGE SCALE GENOMIC DNA]</scope>
    <source>
        <strain evidence="2">JCM 17017</strain>
    </source>
</reference>
<dbReference type="InterPro" id="IPR011009">
    <property type="entry name" value="Kinase-like_dom_sf"/>
</dbReference>
<dbReference type="RefSeq" id="WP_237337562.1">
    <property type="nucleotide sequence ID" value="NZ_BAABCM010000019.1"/>
</dbReference>
<dbReference type="SUPFAM" id="SSF56112">
    <property type="entry name" value="Protein kinase-like (PK-like)"/>
    <property type="match status" value="1"/>
</dbReference>
<evidence type="ECO:0008006" key="3">
    <source>
        <dbReference type="Google" id="ProtNLM"/>
    </source>
</evidence>
<gene>
    <name evidence="1" type="ORF">GCM10022380_81360</name>
</gene>
<dbReference type="EMBL" id="BAABCM010000019">
    <property type="protein sequence ID" value="GAA3851048.1"/>
    <property type="molecule type" value="Genomic_DNA"/>
</dbReference>
<accession>A0ABP7JQ14</accession>
<protein>
    <recommendedName>
        <fullName evidence="3">Aminoglycoside phosphotransferase</fullName>
    </recommendedName>
</protein>
<proteinExistence type="predicted"/>
<comment type="caution">
    <text evidence="1">The sequence shown here is derived from an EMBL/GenBank/DDBJ whole genome shotgun (WGS) entry which is preliminary data.</text>
</comment>
<organism evidence="1 2">
    <name type="scientific">Amycolatopsis tucumanensis</name>
    <dbReference type="NCBI Taxonomy" id="401106"/>
    <lineage>
        <taxon>Bacteria</taxon>
        <taxon>Bacillati</taxon>
        <taxon>Actinomycetota</taxon>
        <taxon>Actinomycetes</taxon>
        <taxon>Pseudonocardiales</taxon>
        <taxon>Pseudonocardiaceae</taxon>
        <taxon>Amycolatopsis</taxon>
    </lineage>
</organism>
<evidence type="ECO:0000313" key="1">
    <source>
        <dbReference type="EMBL" id="GAA3851048.1"/>
    </source>
</evidence>